<evidence type="ECO:0000313" key="3">
    <source>
        <dbReference type="Proteomes" id="UP001430953"/>
    </source>
</evidence>
<dbReference type="Proteomes" id="UP001430953">
    <property type="component" value="Unassembled WGS sequence"/>
</dbReference>
<evidence type="ECO:0000256" key="1">
    <source>
        <dbReference type="SAM" id="Phobius"/>
    </source>
</evidence>
<proteinExistence type="predicted"/>
<keyword evidence="1" id="KW-0812">Transmembrane</keyword>
<sequence length="308" mass="36781">MAEKRKKYFRNLPIIFTSSRDMAKKQKKYFRNLATYFLFLPAAEIWPKNKKNIFEILQLSIFTSRDMAKKQKKFLKFCNPRYGRKTKKIFLKFSNIALYAYGTIPSFQFAPADEIWPKNIKNFFNFATYKRNMAEKHKNIFFRFCNVALCALKIDAYGTIPSFQFAPADEIWPKNIKNFLILQHSIHCAAFKKCIRVYSEPSIFTSRRNMAEKHKNIFLKFCNQTKYGQKTKKFFKFCNIALCATKNRCIRVYPSLLFSPADEMAKKQKNFLILQHSIVRQLKKMNTGLFRAYYFYQQPRYGQKKKIF</sequence>
<dbReference type="EMBL" id="JADYXP020000030">
    <property type="protein sequence ID" value="KAL0098989.1"/>
    <property type="molecule type" value="Genomic_DNA"/>
</dbReference>
<keyword evidence="1" id="KW-0472">Membrane</keyword>
<keyword evidence="1" id="KW-1133">Transmembrane helix</keyword>
<evidence type="ECO:0000313" key="2">
    <source>
        <dbReference type="EMBL" id="KAL0098989.1"/>
    </source>
</evidence>
<protein>
    <submittedName>
        <fullName evidence="2">Uncharacterized protein</fullName>
    </submittedName>
</protein>
<accession>A0AAW2E9D9</accession>
<keyword evidence="3" id="KW-1185">Reference proteome</keyword>
<dbReference type="AlphaFoldDB" id="A0AAW2E9D9"/>
<organism evidence="2 3">
    <name type="scientific">Cardiocondyla obscurior</name>
    <dbReference type="NCBI Taxonomy" id="286306"/>
    <lineage>
        <taxon>Eukaryota</taxon>
        <taxon>Metazoa</taxon>
        <taxon>Ecdysozoa</taxon>
        <taxon>Arthropoda</taxon>
        <taxon>Hexapoda</taxon>
        <taxon>Insecta</taxon>
        <taxon>Pterygota</taxon>
        <taxon>Neoptera</taxon>
        <taxon>Endopterygota</taxon>
        <taxon>Hymenoptera</taxon>
        <taxon>Apocrita</taxon>
        <taxon>Aculeata</taxon>
        <taxon>Formicoidea</taxon>
        <taxon>Formicidae</taxon>
        <taxon>Myrmicinae</taxon>
        <taxon>Cardiocondyla</taxon>
    </lineage>
</organism>
<name>A0AAW2E9D9_9HYME</name>
<gene>
    <name evidence="2" type="ORF">PUN28_020929</name>
</gene>
<feature type="transmembrane region" description="Helical" evidence="1">
    <location>
        <begin position="29"/>
        <end position="46"/>
    </location>
</feature>
<reference evidence="2 3" key="1">
    <citation type="submission" date="2023-03" db="EMBL/GenBank/DDBJ databases">
        <title>High recombination rates correlate with genetic variation in Cardiocondyla obscurior ants.</title>
        <authorList>
            <person name="Errbii M."/>
        </authorList>
    </citation>
    <scope>NUCLEOTIDE SEQUENCE [LARGE SCALE GENOMIC DNA]</scope>
    <source>
        <strain evidence="2">Alpha-2009</strain>
        <tissue evidence="2">Whole body</tissue>
    </source>
</reference>
<comment type="caution">
    <text evidence="2">The sequence shown here is derived from an EMBL/GenBank/DDBJ whole genome shotgun (WGS) entry which is preliminary data.</text>
</comment>